<name>A0ABU7YUT4_9GAMM</name>
<reference evidence="2 3" key="1">
    <citation type="journal article" date="2016" name="Int. J. Syst. Evol. Microbiol.">
        <title>Lysobacter erysipheiresistens sp. nov., an antagonist of powdery mildew, isolated from tobacco-cultivated soil.</title>
        <authorList>
            <person name="Xie B."/>
            <person name="Li T."/>
            <person name="Lin X."/>
            <person name="Wang C.J."/>
            <person name="Chen Y.J."/>
            <person name="Liu W.J."/>
            <person name="Zhao Z.W."/>
        </authorList>
    </citation>
    <scope>NUCLEOTIDE SEQUENCE [LARGE SCALE GENOMIC DNA]</scope>
    <source>
        <strain evidence="2 3">RS-LYSO-3</strain>
    </source>
</reference>
<proteinExistence type="predicted"/>
<accession>A0ABU7YUT4</accession>
<feature type="compositionally biased region" description="Basic and acidic residues" evidence="1">
    <location>
        <begin position="103"/>
        <end position="113"/>
    </location>
</feature>
<dbReference type="InterPro" id="IPR034154">
    <property type="entry name" value="TOPRIM_DnaG/twinkle"/>
</dbReference>
<dbReference type="CDD" id="cd01029">
    <property type="entry name" value="TOPRIM_primases"/>
    <property type="match status" value="1"/>
</dbReference>
<dbReference type="Gene3D" id="3.40.50.300">
    <property type="entry name" value="P-loop containing nucleotide triphosphate hydrolases"/>
    <property type="match status" value="1"/>
</dbReference>
<dbReference type="Pfam" id="PF13481">
    <property type="entry name" value="AAA_25"/>
    <property type="match status" value="1"/>
</dbReference>
<protein>
    <submittedName>
        <fullName evidence="2">AAA family ATPase</fullName>
    </submittedName>
</protein>
<evidence type="ECO:0000313" key="3">
    <source>
        <dbReference type="Proteomes" id="UP001355056"/>
    </source>
</evidence>
<dbReference type="InterPro" id="IPR027417">
    <property type="entry name" value="P-loop_NTPase"/>
</dbReference>
<dbReference type="Gene3D" id="3.40.1360.10">
    <property type="match status" value="1"/>
</dbReference>
<feature type="region of interest" description="Disordered" evidence="1">
    <location>
        <begin position="77"/>
        <end position="116"/>
    </location>
</feature>
<feature type="compositionally biased region" description="Basic residues" evidence="1">
    <location>
        <begin position="80"/>
        <end position="99"/>
    </location>
</feature>
<dbReference type="EMBL" id="JAXGFP010000001">
    <property type="protein sequence ID" value="MEG3182495.1"/>
    <property type="molecule type" value="Genomic_DNA"/>
</dbReference>
<organism evidence="2 3">
    <name type="scientific">Novilysobacter erysipheiresistens</name>
    <dbReference type="NCBI Taxonomy" id="1749332"/>
    <lineage>
        <taxon>Bacteria</taxon>
        <taxon>Pseudomonadati</taxon>
        <taxon>Pseudomonadota</taxon>
        <taxon>Gammaproteobacteria</taxon>
        <taxon>Lysobacterales</taxon>
        <taxon>Lysobacteraceae</taxon>
        <taxon>Novilysobacter</taxon>
    </lineage>
</organism>
<comment type="caution">
    <text evidence="2">The sequence shown here is derived from an EMBL/GenBank/DDBJ whole genome shotgun (WGS) entry which is preliminary data.</text>
</comment>
<keyword evidence="3" id="KW-1185">Reference proteome</keyword>
<dbReference type="RefSeq" id="WP_332613686.1">
    <property type="nucleotide sequence ID" value="NZ_JAXGFP010000001.1"/>
</dbReference>
<evidence type="ECO:0000256" key="1">
    <source>
        <dbReference type="SAM" id="MobiDB-lite"/>
    </source>
</evidence>
<gene>
    <name evidence="2" type="ORF">SNE34_00510</name>
</gene>
<sequence length="658" mass="69834">MKADTAPIKRVLALLGGVTQPDKNQWLVRCPAHDDHTASLSVSVDEDGTVALYCHRGCSAKKVCEAIGLTLPDLFPPKGKATKPTKAKAKPKPTAKAKPAKPITDEDRDEAKQAAKKLGPSSLVGFKLADVYPYRDASGKVWGWRARYESKTGGKQIKPFHHDGNEWVLKERKPPRAGKPLYLLPEVLAAADPVFIVEGEKCADTLAAIDIAATTSGAASSAGKADWTPLAGRRCIVWPDNDDPGEKYAADVAAKLTALGCDVSIIDVAALGLPNEGDDAADWLQAYPTATADDVLNLSTIEATTQEAVNLIRASDVAPKSINWLWDGYLARGMLGLLAGDGGTGKTTLALTIAAAITTGGKLPDGTKASRGSVIMWTGEDAIAEVLVPRLIEAGADLDRVHFVASTGEGQFFDPATDMPALEQQTQRAGDVALVIVDPIVSAIVGDSHKNAEVRRGLQPLMTLAANTGAAVIGITHYAKGTAGRKTNDRVIGSVAFSAVARVVLATVMGADGECRLVRSKSNIGPHGDGFTYSIEVVQREFDGVPASVSKIVWGPALFGFADELLGQLEGKRNPRDEAADWLYAVLQDGPVPSKELKAKAAEDGLAWRTIERAKEALTVVAERKATTGKGRGNGEWIWRLPNSAREAAQELRKAKYQ</sequence>
<dbReference type="SUPFAM" id="SSF52540">
    <property type="entry name" value="P-loop containing nucleoside triphosphate hydrolases"/>
    <property type="match status" value="1"/>
</dbReference>
<dbReference type="Proteomes" id="UP001355056">
    <property type="component" value="Unassembled WGS sequence"/>
</dbReference>
<evidence type="ECO:0000313" key="2">
    <source>
        <dbReference type="EMBL" id="MEG3182495.1"/>
    </source>
</evidence>